<feature type="compositionally biased region" description="Basic and acidic residues" evidence="1">
    <location>
        <begin position="20"/>
        <end position="33"/>
    </location>
</feature>
<protein>
    <submittedName>
        <fullName evidence="2">Uncharacterized protein</fullName>
    </submittedName>
</protein>
<dbReference type="RefSeq" id="XP_068357557.1">
    <property type="nucleotide sequence ID" value="XM_068493015.1"/>
</dbReference>
<feature type="region of interest" description="Disordered" evidence="1">
    <location>
        <begin position="150"/>
        <end position="200"/>
    </location>
</feature>
<dbReference type="AlphaFoldDB" id="A0A1J4K4J4"/>
<dbReference type="OrthoDB" id="10661791at2759"/>
<dbReference type="Proteomes" id="UP000179807">
    <property type="component" value="Unassembled WGS sequence"/>
</dbReference>
<name>A0A1J4K4J4_9EUKA</name>
<evidence type="ECO:0000313" key="2">
    <source>
        <dbReference type="EMBL" id="OHT04421.1"/>
    </source>
</evidence>
<reference evidence="2" key="1">
    <citation type="submission" date="2016-10" db="EMBL/GenBank/DDBJ databases">
        <authorList>
            <person name="Benchimol M."/>
            <person name="Almeida L.G."/>
            <person name="Vasconcelos A.T."/>
            <person name="Perreira-Neves A."/>
            <person name="Rosa I.A."/>
            <person name="Tasca T."/>
            <person name="Bogo M.R."/>
            <person name="de Souza W."/>
        </authorList>
    </citation>
    <scope>NUCLEOTIDE SEQUENCE [LARGE SCALE GENOMIC DNA]</scope>
    <source>
        <strain evidence="2">K</strain>
    </source>
</reference>
<feature type="compositionally biased region" description="Low complexity" evidence="1">
    <location>
        <begin position="179"/>
        <end position="192"/>
    </location>
</feature>
<feature type="region of interest" description="Disordered" evidence="1">
    <location>
        <begin position="53"/>
        <end position="73"/>
    </location>
</feature>
<dbReference type="EMBL" id="MLAK01000793">
    <property type="protein sequence ID" value="OHT04421.1"/>
    <property type="molecule type" value="Genomic_DNA"/>
</dbReference>
<keyword evidence="3" id="KW-1185">Reference proteome</keyword>
<dbReference type="VEuPathDB" id="TrichDB:TRFO_06303"/>
<gene>
    <name evidence="2" type="ORF">TRFO_06303</name>
</gene>
<feature type="region of interest" description="Disordered" evidence="1">
    <location>
        <begin position="1"/>
        <end position="33"/>
    </location>
</feature>
<proteinExistence type="predicted"/>
<sequence length="349" mass="39654">MFGNERVVLRSPRGNQFSRTTDDGFLWRDSTPEDVKRKRQAQYAEELKQQIVQKQHAQTLQPSSFDSSQYSRTQPPARAFMAAVSNLYGDRTAELERKRRQQEMFAESLRRQIEEKRRAKEAQQQMENSRELSYAAVANQASQMLENIRSGRSNANNPNNLSQTQPRPQQFKRSQFASNNQSNNDSNLNDLQPTLRFAQPPTVLNRTQPVARQKPERKVEPSFAETAPVNFARFHIDVSTESPFSHSKVETPPLGFSLRRSHPAASSMAISAPLRNDYQTLNGVQNINGQRNPTSLAQHPLRQSQPARFLNRGAFAKKNVQPDEQMRLGTASELVYPDGHVSPVSSPRL</sequence>
<organism evidence="2 3">
    <name type="scientific">Tritrichomonas foetus</name>
    <dbReference type="NCBI Taxonomy" id="1144522"/>
    <lineage>
        <taxon>Eukaryota</taxon>
        <taxon>Metamonada</taxon>
        <taxon>Parabasalia</taxon>
        <taxon>Tritrichomonadida</taxon>
        <taxon>Tritrichomonadidae</taxon>
        <taxon>Tritrichomonas</taxon>
    </lineage>
</organism>
<evidence type="ECO:0000313" key="3">
    <source>
        <dbReference type="Proteomes" id="UP000179807"/>
    </source>
</evidence>
<dbReference type="GeneID" id="94827719"/>
<evidence type="ECO:0000256" key="1">
    <source>
        <dbReference type="SAM" id="MobiDB-lite"/>
    </source>
</evidence>
<comment type="caution">
    <text evidence="2">The sequence shown here is derived from an EMBL/GenBank/DDBJ whole genome shotgun (WGS) entry which is preliminary data.</text>
</comment>
<accession>A0A1J4K4J4</accession>
<feature type="compositionally biased region" description="Polar residues" evidence="1">
    <location>
        <begin position="150"/>
        <end position="178"/>
    </location>
</feature>